<evidence type="ECO:0000256" key="1">
    <source>
        <dbReference type="SAM" id="Phobius"/>
    </source>
</evidence>
<name>A0A1H7K7U4_RUMAL</name>
<dbReference type="Proteomes" id="UP000186015">
    <property type="component" value="Unassembled WGS sequence"/>
</dbReference>
<reference evidence="2 3" key="1">
    <citation type="submission" date="2016-10" db="EMBL/GenBank/DDBJ databases">
        <authorList>
            <person name="de Groot N.N."/>
        </authorList>
    </citation>
    <scope>NUCLEOTIDE SEQUENCE [LARGE SCALE GENOMIC DNA]</scope>
    <source>
        <strain evidence="2 3">KH2T6</strain>
    </source>
</reference>
<accession>A0A1H7K7U4</accession>
<evidence type="ECO:0000313" key="2">
    <source>
        <dbReference type="EMBL" id="SEK82971.1"/>
    </source>
</evidence>
<gene>
    <name evidence="2" type="ORF">SAMN05216469_106106</name>
</gene>
<organism evidence="2 3">
    <name type="scientific">Ruminococcus albus</name>
    <dbReference type="NCBI Taxonomy" id="1264"/>
    <lineage>
        <taxon>Bacteria</taxon>
        <taxon>Bacillati</taxon>
        <taxon>Bacillota</taxon>
        <taxon>Clostridia</taxon>
        <taxon>Eubacteriales</taxon>
        <taxon>Oscillospiraceae</taxon>
        <taxon>Ruminococcus</taxon>
    </lineage>
</organism>
<keyword evidence="1" id="KW-0472">Membrane</keyword>
<dbReference type="AlphaFoldDB" id="A0A1H7K7U4"/>
<dbReference type="OrthoDB" id="1827772at2"/>
<proteinExistence type="predicted"/>
<keyword evidence="1" id="KW-1133">Transmembrane helix</keyword>
<feature type="transmembrane region" description="Helical" evidence="1">
    <location>
        <begin position="6"/>
        <end position="21"/>
    </location>
</feature>
<evidence type="ECO:0000313" key="3">
    <source>
        <dbReference type="Proteomes" id="UP000186015"/>
    </source>
</evidence>
<sequence length="155" mass="18626">MTKWVIYITIACIAAKIYMYVRAKKRNDNIIPENETELENGNYKELEKLEDVSRYFDIDVEEMETHFYVGVKRRSDGKDMQYSMEKSDFPIYMDWWHGIEVTPPYDYLQRYTLIKNTPENPQPDDKDPTVADVREWIETFIFENKANFKIPEESL</sequence>
<protein>
    <submittedName>
        <fullName evidence="2">Uncharacterized protein</fullName>
    </submittedName>
</protein>
<dbReference type="EMBL" id="FOAT01000006">
    <property type="protein sequence ID" value="SEK82971.1"/>
    <property type="molecule type" value="Genomic_DNA"/>
</dbReference>
<keyword evidence="1" id="KW-0812">Transmembrane</keyword>
<dbReference type="RefSeq" id="WP_074832621.1">
    <property type="nucleotide sequence ID" value="NZ_FOAT01000006.1"/>
</dbReference>